<dbReference type="RefSeq" id="WP_147278171.1">
    <property type="nucleotide sequence ID" value="NZ_UGHZ01000003.1"/>
</dbReference>
<proteinExistence type="predicted"/>
<organism evidence="2 3">
    <name type="scientific">Helicobacter cinaedi</name>
    <dbReference type="NCBI Taxonomy" id="213"/>
    <lineage>
        <taxon>Bacteria</taxon>
        <taxon>Pseudomonadati</taxon>
        <taxon>Campylobacterota</taxon>
        <taxon>Epsilonproteobacteria</taxon>
        <taxon>Campylobacterales</taxon>
        <taxon>Helicobacteraceae</taxon>
        <taxon>Helicobacter</taxon>
    </lineage>
</organism>
<evidence type="ECO:0000256" key="1">
    <source>
        <dbReference type="SAM" id="Phobius"/>
    </source>
</evidence>
<keyword evidence="1" id="KW-0812">Transmembrane</keyword>
<dbReference type="EMBL" id="UGHZ01000003">
    <property type="protein sequence ID" value="STP13487.1"/>
    <property type="molecule type" value="Genomic_DNA"/>
</dbReference>
<reference evidence="2 3" key="1">
    <citation type="submission" date="2018-06" db="EMBL/GenBank/DDBJ databases">
        <authorList>
            <consortium name="Pathogen Informatics"/>
            <person name="Doyle S."/>
        </authorList>
    </citation>
    <scope>NUCLEOTIDE SEQUENCE [LARGE SCALE GENOMIC DNA]</scope>
    <source>
        <strain evidence="2 3">NCTC12221</strain>
    </source>
</reference>
<keyword evidence="1" id="KW-0472">Membrane</keyword>
<feature type="transmembrane region" description="Helical" evidence="1">
    <location>
        <begin position="69"/>
        <end position="89"/>
    </location>
</feature>
<accession>A0A377JVL7</accession>
<sequence>MAIIGKLIALCDMFLIRDRYRHFVDIYNSPTKRFVMALSASVVFVLIVWFIMLGVFGENKSGSGLSSEQCMAIAVVAGIVFMFPCMSSISRYRQEFITCPKCRHETKIATDDLLSENVISERKKDSNKKLKIEHYRVGTRLVTIACQSCDYTKGYELKFKEKA</sequence>
<keyword evidence="1" id="KW-1133">Transmembrane helix</keyword>
<dbReference type="AlphaFoldDB" id="A0A377JVL7"/>
<feature type="transmembrane region" description="Helical" evidence="1">
    <location>
        <begin position="34"/>
        <end position="57"/>
    </location>
</feature>
<dbReference type="Proteomes" id="UP000255335">
    <property type="component" value="Unassembled WGS sequence"/>
</dbReference>
<evidence type="ECO:0000313" key="3">
    <source>
        <dbReference type="Proteomes" id="UP000255335"/>
    </source>
</evidence>
<evidence type="ECO:0000313" key="2">
    <source>
        <dbReference type="EMBL" id="STP13487.1"/>
    </source>
</evidence>
<gene>
    <name evidence="2" type="ORF">NCTC12221_01563</name>
</gene>
<protein>
    <submittedName>
        <fullName evidence="2">Uncharacterized protein</fullName>
    </submittedName>
</protein>
<name>A0A377JVL7_9HELI</name>